<comment type="similarity">
    <text evidence="1">Belongs to the LysR transcriptional regulatory family.</text>
</comment>
<accession>A0ABX0WWY6</accession>
<proteinExistence type="inferred from homology"/>
<keyword evidence="2" id="KW-0805">Transcription regulation</keyword>
<dbReference type="SUPFAM" id="SSF46785">
    <property type="entry name" value="Winged helix' DNA-binding domain"/>
    <property type="match status" value="1"/>
</dbReference>
<dbReference type="InterPro" id="IPR000847">
    <property type="entry name" value="LysR_HTH_N"/>
</dbReference>
<dbReference type="Proteomes" id="UP000556869">
    <property type="component" value="Unassembled WGS sequence"/>
</dbReference>
<dbReference type="PROSITE" id="PS50931">
    <property type="entry name" value="HTH_LYSR"/>
    <property type="match status" value="1"/>
</dbReference>
<reference evidence="6 7" key="1">
    <citation type="submission" date="2020-03" db="EMBL/GenBank/DDBJ databases">
        <title>Genomic Encyclopedia of Type Strains, Phase IV (KMG-IV): sequencing the most valuable type-strain genomes for metagenomic binning, comparative biology and taxonomic classification.</title>
        <authorList>
            <person name="Goeker M."/>
        </authorList>
    </citation>
    <scope>NUCLEOTIDE SEQUENCE [LARGE SCALE GENOMIC DNA]</scope>
    <source>
        <strain evidence="6 7">DSM 18888</strain>
    </source>
</reference>
<dbReference type="CDD" id="cd08432">
    <property type="entry name" value="PBP2_GcdR_TrpI_HvrB_AmpR_like"/>
    <property type="match status" value="1"/>
</dbReference>
<dbReference type="RefSeq" id="WP_064779792.1">
    <property type="nucleotide sequence ID" value="NZ_BAAAEQ010000001.1"/>
</dbReference>
<evidence type="ECO:0000313" key="6">
    <source>
        <dbReference type="EMBL" id="NJB73839.1"/>
    </source>
</evidence>
<dbReference type="NCBIfam" id="NF008352">
    <property type="entry name" value="PRK11139.1"/>
    <property type="match status" value="1"/>
</dbReference>
<dbReference type="PRINTS" id="PR00039">
    <property type="entry name" value="HTHLYSR"/>
</dbReference>
<dbReference type="EMBL" id="JAATJD010000001">
    <property type="protein sequence ID" value="NJB73839.1"/>
    <property type="molecule type" value="Genomic_DNA"/>
</dbReference>
<protein>
    <submittedName>
        <fullName evidence="6">LysR family glycine cleavage system transcriptional activator</fullName>
    </submittedName>
</protein>
<evidence type="ECO:0000313" key="7">
    <source>
        <dbReference type="Proteomes" id="UP000556869"/>
    </source>
</evidence>
<name>A0ABX0WWY6_9PROT</name>
<dbReference type="PANTHER" id="PTHR30537:SF74">
    <property type="entry name" value="HTH-TYPE TRANSCRIPTIONAL REGULATOR TRPI"/>
    <property type="match status" value="1"/>
</dbReference>
<dbReference type="InterPro" id="IPR005119">
    <property type="entry name" value="LysR_subst-bd"/>
</dbReference>
<dbReference type="Gene3D" id="3.40.190.10">
    <property type="entry name" value="Periplasmic binding protein-like II"/>
    <property type="match status" value="2"/>
</dbReference>
<dbReference type="Pfam" id="PF03466">
    <property type="entry name" value="LysR_substrate"/>
    <property type="match status" value="1"/>
</dbReference>
<sequence length="310" mass="34106">MARRIPSLKALSCFEQTARFGSASRAAEELYLTQSAVSRQIQGLETWLGCKLFAREKQRLVLTPEGESYLQSIRPALDQLESATLTLLSGGSESGVLTVAAPPTFGSRCLIPLLPDFRARYPDIAINFISRIGMPDFDREQIDIAVLFGEGKWSELDAHILHGEEMVPICSPQLVANLGRTPQPEDLRNFPLLHIATRPRGWADWLAASGLSDIDGENGPKFEHFTMAMQAAVAGLGVALLPTFAITDELATGRIIAPFGQPKASPFHYYACCPKSRARLPKIRAFMNWLDQLDTVKNLAREIAMQGKLA</sequence>
<dbReference type="PANTHER" id="PTHR30537">
    <property type="entry name" value="HTH-TYPE TRANSCRIPTIONAL REGULATOR"/>
    <property type="match status" value="1"/>
</dbReference>
<dbReference type="SUPFAM" id="SSF53850">
    <property type="entry name" value="Periplasmic binding protein-like II"/>
    <property type="match status" value="1"/>
</dbReference>
<evidence type="ECO:0000256" key="3">
    <source>
        <dbReference type="ARBA" id="ARBA00023125"/>
    </source>
</evidence>
<dbReference type="InterPro" id="IPR036390">
    <property type="entry name" value="WH_DNA-bd_sf"/>
</dbReference>
<evidence type="ECO:0000256" key="1">
    <source>
        <dbReference type="ARBA" id="ARBA00009437"/>
    </source>
</evidence>
<evidence type="ECO:0000259" key="5">
    <source>
        <dbReference type="PROSITE" id="PS50931"/>
    </source>
</evidence>
<comment type="caution">
    <text evidence="6">The sequence shown here is derived from an EMBL/GenBank/DDBJ whole genome shotgun (WGS) entry which is preliminary data.</text>
</comment>
<evidence type="ECO:0000256" key="2">
    <source>
        <dbReference type="ARBA" id="ARBA00023015"/>
    </source>
</evidence>
<gene>
    <name evidence="6" type="ORF">GGR96_000911</name>
</gene>
<dbReference type="Pfam" id="PF00126">
    <property type="entry name" value="HTH_1"/>
    <property type="match status" value="1"/>
</dbReference>
<dbReference type="InterPro" id="IPR036388">
    <property type="entry name" value="WH-like_DNA-bd_sf"/>
</dbReference>
<evidence type="ECO:0000256" key="4">
    <source>
        <dbReference type="ARBA" id="ARBA00023163"/>
    </source>
</evidence>
<feature type="domain" description="HTH lysR-type" evidence="5">
    <location>
        <begin position="6"/>
        <end position="63"/>
    </location>
</feature>
<dbReference type="Gene3D" id="1.10.10.10">
    <property type="entry name" value="Winged helix-like DNA-binding domain superfamily/Winged helix DNA-binding domain"/>
    <property type="match status" value="1"/>
</dbReference>
<dbReference type="InterPro" id="IPR058163">
    <property type="entry name" value="LysR-type_TF_proteobact-type"/>
</dbReference>
<keyword evidence="7" id="KW-1185">Reference proteome</keyword>
<keyword evidence="4" id="KW-0804">Transcription</keyword>
<keyword evidence="3" id="KW-0238">DNA-binding</keyword>
<organism evidence="6 7">
    <name type="scientific">Thalassospira tepidiphila</name>
    <dbReference type="NCBI Taxonomy" id="393657"/>
    <lineage>
        <taxon>Bacteria</taxon>
        <taxon>Pseudomonadati</taxon>
        <taxon>Pseudomonadota</taxon>
        <taxon>Alphaproteobacteria</taxon>
        <taxon>Rhodospirillales</taxon>
        <taxon>Thalassospiraceae</taxon>
        <taxon>Thalassospira</taxon>
    </lineage>
</organism>